<dbReference type="InterPro" id="IPR002524">
    <property type="entry name" value="Cation_efflux"/>
</dbReference>
<name>A0A239HYH9_EKHLU</name>
<dbReference type="Proteomes" id="UP000198393">
    <property type="component" value="Unassembled WGS sequence"/>
</dbReference>
<dbReference type="InterPro" id="IPR036837">
    <property type="entry name" value="Cation_efflux_CTD_sf"/>
</dbReference>
<dbReference type="InterPro" id="IPR027470">
    <property type="entry name" value="Cation_efflux_CTD"/>
</dbReference>
<dbReference type="Pfam" id="PF01545">
    <property type="entry name" value="Cation_efflux"/>
    <property type="match status" value="1"/>
</dbReference>
<feature type="transmembrane region" description="Helical" evidence="9">
    <location>
        <begin position="177"/>
        <end position="195"/>
    </location>
</feature>
<dbReference type="Pfam" id="PF16916">
    <property type="entry name" value="ZT_dimer"/>
    <property type="match status" value="1"/>
</dbReference>
<feature type="domain" description="Cation efflux protein cytoplasmic" evidence="11">
    <location>
        <begin position="210"/>
        <end position="285"/>
    </location>
</feature>
<evidence type="ECO:0000256" key="6">
    <source>
        <dbReference type="ARBA" id="ARBA00022989"/>
    </source>
</evidence>
<evidence type="ECO:0000256" key="7">
    <source>
        <dbReference type="ARBA" id="ARBA00023065"/>
    </source>
</evidence>
<dbReference type="GO" id="GO:0005385">
    <property type="term" value="F:zinc ion transmembrane transporter activity"/>
    <property type="evidence" value="ECO:0007669"/>
    <property type="project" value="TreeGrafter"/>
</dbReference>
<dbReference type="SUPFAM" id="SSF160240">
    <property type="entry name" value="Cation efflux protein cytoplasmic domain-like"/>
    <property type="match status" value="1"/>
</dbReference>
<reference evidence="12 13" key="1">
    <citation type="submission" date="2017-06" db="EMBL/GenBank/DDBJ databases">
        <authorList>
            <person name="Kim H.J."/>
            <person name="Triplett B.A."/>
        </authorList>
    </citation>
    <scope>NUCLEOTIDE SEQUENCE [LARGE SCALE GENOMIC DNA]</scope>
    <source>
        <strain evidence="12 13">DSM 19307</strain>
    </source>
</reference>
<dbReference type="PANTHER" id="PTHR11562:SF17">
    <property type="entry name" value="RE54080P-RELATED"/>
    <property type="match status" value="1"/>
</dbReference>
<dbReference type="InterPro" id="IPR058533">
    <property type="entry name" value="Cation_efflux_TM"/>
</dbReference>
<evidence type="ECO:0000256" key="2">
    <source>
        <dbReference type="ARBA" id="ARBA00008873"/>
    </source>
</evidence>
<evidence type="ECO:0000313" key="13">
    <source>
        <dbReference type="Proteomes" id="UP000198393"/>
    </source>
</evidence>
<dbReference type="SUPFAM" id="SSF161111">
    <property type="entry name" value="Cation efflux protein transmembrane domain-like"/>
    <property type="match status" value="1"/>
</dbReference>
<feature type="transmembrane region" description="Helical" evidence="9">
    <location>
        <begin position="21"/>
        <end position="41"/>
    </location>
</feature>
<keyword evidence="6 9" id="KW-1133">Transmembrane helix</keyword>
<evidence type="ECO:0000256" key="3">
    <source>
        <dbReference type="ARBA" id="ARBA00022448"/>
    </source>
</evidence>
<gene>
    <name evidence="12" type="ORF">SAMN05421640_1572</name>
</gene>
<evidence type="ECO:0000259" key="11">
    <source>
        <dbReference type="Pfam" id="PF16916"/>
    </source>
</evidence>
<feature type="transmembrane region" description="Helical" evidence="9">
    <location>
        <begin position="148"/>
        <end position="171"/>
    </location>
</feature>
<keyword evidence="13" id="KW-1185">Reference proteome</keyword>
<keyword evidence="4 9" id="KW-0812">Transmembrane</keyword>
<dbReference type="Gene3D" id="1.20.1510.10">
    <property type="entry name" value="Cation efflux protein transmembrane domain"/>
    <property type="match status" value="1"/>
</dbReference>
<evidence type="ECO:0000256" key="4">
    <source>
        <dbReference type="ARBA" id="ARBA00022692"/>
    </source>
</evidence>
<dbReference type="AlphaFoldDB" id="A0A239HYH9"/>
<feature type="transmembrane region" description="Helical" evidence="9">
    <location>
        <begin position="47"/>
        <end position="64"/>
    </location>
</feature>
<organism evidence="12 13">
    <name type="scientific">Ekhidna lutea</name>
    <dbReference type="NCBI Taxonomy" id="447679"/>
    <lineage>
        <taxon>Bacteria</taxon>
        <taxon>Pseudomonadati</taxon>
        <taxon>Bacteroidota</taxon>
        <taxon>Cytophagia</taxon>
        <taxon>Cytophagales</taxon>
        <taxon>Reichenbachiellaceae</taxon>
        <taxon>Ekhidna</taxon>
    </lineage>
</organism>
<feature type="transmembrane region" description="Helical" evidence="9">
    <location>
        <begin position="84"/>
        <end position="107"/>
    </location>
</feature>
<proteinExistence type="inferred from homology"/>
<keyword evidence="5" id="KW-0862">Zinc</keyword>
<evidence type="ECO:0000256" key="1">
    <source>
        <dbReference type="ARBA" id="ARBA00004141"/>
    </source>
</evidence>
<dbReference type="EMBL" id="FZPD01000002">
    <property type="protein sequence ID" value="SNS86301.1"/>
    <property type="molecule type" value="Genomic_DNA"/>
</dbReference>
<dbReference type="Gene3D" id="3.30.70.1350">
    <property type="entry name" value="Cation efflux protein, cytoplasmic domain"/>
    <property type="match status" value="1"/>
</dbReference>
<evidence type="ECO:0000313" key="12">
    <source>
        <dbReference type="EMBL" id="SNS86301.1"/>
    </source>
</evidence>
<keyword evidence="7" id="KW-0406">Ion transport</keyword>
<evidence type="ECO:0000259" key="10">
    <source>
        <dbReference type="Pfam" id="PF01545"/>
    </source>
</evidence>
<sequence>MTVGHSHHHHDHSEGNIKVAFFLNLGFAIIELIGGLWTNSVAILSDALHDLGDSLTLGVSWYFAKVAKKDRNQKYSYGYKRFSVLGALINSIVLVTGSAFIIIEAIPRLFDPIQPNTQGMIYLAIGGVIVNGAAAFKLSKGSSLNEKAVYMHLLEDVLGWIAVLIGAIVMHFWDLPIIDPSLSVLIAIFILYNVFKNLRESFRIILQGTPSDINVKKIHATIKDIPKVLDVHDCHTWSLDGEYHILSIHIVIADDLPLSQLETIKTETKKRVSNLGISHTTIEFETKEEDCDPC</sequence>
<protein>
    <submittedName>
        <fullName evidence="12">Cobalt-zinc-cadmium efflux system protein</fullName>
    </submittedName>
</protein>
<dbReference type="NCBIfam" id="TIGR01297">
    <property type="entry name" value="CDF"/>
    <property type="match status" value="1"/>
</dbReference>
<evidence type="ECO:0000256" key="5">
    <source>
        <dbReference type="ARBA" id="ARBA00022906"/>
    </source>
</evidence>
<dbReference type="PANTHER" id="PTHR11562">
    <property type="entry name" value="CATION EFFLUX PROTEIN/ ZINC TRANSPORTER"/>
    <property type="match status" value="1"/>
</dbReference>
<comment type="similarity">
    <text evidence="2">Belongs to the cation diffusion facilitator (CDF) transporter (TC 2.A.4) family. SLC30A subfamily.</text>
</comment>
<feature type="domain" description="Cation efflux protein transmembrane" evidence="10">
    <location>
        <begin position="17"/>
        <end position="206"/>
    </location>
</feature>
<keyword evidence="8 9" id="KW-0472">Membrane</keyword>
<feature type="transmembrane region" description="Helical" evidence="9">
    <location>
        <begin position="119"/>
        <end position="136"/>
    </location>
</feature>
<accession>A0A239HYH9</accession>
<evidence type="ECO:0000256" key="9">
    <source>
        <dbReference type="SAM" id="Phobius"/>
    </source>
</evidence>
<keyword evidence="5" id="KW-0864">Zinc transport</keyword>
<evidence type="ECO:0000256" key="8">
    <source>
        <dbReference type="ARBA" id="ARBA00023136"/>
    </source>
</evidence>
<keyword evidence="3" id="KW-0813">Transport</keyword>
<comment type="subcellular location">
    <subcellularLocation>
        <location evidence="1">Membrane</location>
        <topology evidence="1">Multi-pass membrane protein</topology>
    </subcellularLocation>
</comment>
<dbReference type="InterPro" id="IPR027469">
    <property type="entry name" value="Cation_efflux_TMD_sf"/>
</dbReference>
<dbReference type="InterPro" id="IPR050681">
    <property type="entry name" value="CDF/SLC30A"/>
</dbReference>
<dbReference type="GO" id="GO:0005886">
    <property type="term" value="C:plasma membrane"/>
    <property type="evidence" value="ECO:0007669"/>
    <property type="project" value="TreeGrafter"/>
</dbReference>